<keyword evidence="4 8" id="KW-0812">Transmembrane</keyword>
<dbReference type="PRINTS" id="PR02020">
    <property type="entry name" value="AQUAPORIN8"/>
</dbReference>
<evidence type="ECO:0000256" key="9">
    <source>
        <dbReference type="SAM" id="Phobius"/>
    </source>
</evidence>
<dbReference type="SUPFAM" id="SSF81338">
    <property type="entry name" value="Aquaporin-like"/>
    <property type="match status" value="1"/>
</dbReference>
<comment type="similarity">
    <text evidence="2 8">Belongs to the MIP/aquaporin (TC 1.A.8) family.</text>
</comment>
<keyword evidence="10" id="KW-1185">Reference proteome</keyword>
<evidence type="ECO:0000256" key="3">
    <source>
        <dbReference type="ARBA" id="ARBA00022448"/>
    </source>
</evidence>
<keyword evidence="6 9" id="KW-1133">Transmembrane helix</keyword>
<accession>A0ABM3EK93</accession>
<dbReference type="InterPro" id="IPR034294">
    <property type="entry name" value="Aquaporin_transptr"/>
</dbReference>
<protein>
    <submittedName>
        <fullName evidence="11">Aquaporin-8 isoform X3</fullName>
    </submittedName>
</protein>
<dbReference type="PANTHER" id="PTHR45665:SF9">
    <property type="entry name" value="AQUAPORIN-8"/>
    <property type="match status" value="1"/>
</dbReference>
<evidence type="ECO:0000313" key="11">
    <source>
        <dbReference type="RefSeq" id="XP_045571481.1"/>
    </source>
</evidence>
<reference evidence="11" key="1">
    <citation type="submission" date="2025-08" db="UniProtKB">
        <authorList>
            <consortium name="RefSeq"/>
        </authorList>
    </citation>
    <scope>IDENTIFICATION</scope>
</reference>
<evidence type="ECO:0000256" key="2">
    <source>
        <dbReference type="ARBA" id="ARBA00006175"/>
    </source>
</evidence>
<evidence type="ECO:0000313" key="10">
    <source>
        <dbReference type="Proteomes" id="UP001652741"/>
    </source>
</evidence>
<keyword evidence="7 9" id="KW-0472">Membrane</keyword>
<keyword evidence="5" id="KW-0677">Repeat</keyword>
<evidence type="ECO:0000256" key="1">
    <source>
        <dbReference type="ARBA" id="ARBA00004127"/>
    </source>
</evidence>
<dbReference type="PANTHER" id="PTHR45665">
    <property type="entry name" value="AQUAPORIN-8"/>
    <property type="match status" value="1"/>
</dbReference>
<evidence type="ECO:0000256" key="8">
    <source>
        <dbReference type="RuleBase" id="RU000477"/>
    </source>
</evidence>
<evidence type="ECO:0000256" key="5">
    <source>
        <dbReference type="ARBA" id="ARBA00022737"/>
    </source>
</evidence>
<gene>
    <name evidence="11" type="primary">LOC106606691</name>
</gene>
<feature type="transmembrane region" description="Helical" evidence="9">
    <location>
        <begin position="80"/>
        <end position="99"/>
    </location>
</feature>
<dbReference type="Proteomes" id="UP001652741">
    <property type="component" value="Chromosome ssa03"/>
</dbReference>
<name>A0ABM3EK93_SALSA</name>
<evidence type="ECO:0000256" key="6">
    <source>
        <dbReference type="ARBA" id="ARBA00022989"/>
    </source>
</evidence>
<sequence>MALYESKTELWDLDINVIQPEGKGPDPATDGNSGTKPFRDVFERYIQPCLAELLGSSLFIFVGCLSVIENTEGTGRLQPALAHGLALGIVIAVLGEISGGHFNPAVSVSVFLIGGLNIILLVPYILAQMCGGMIGTGVAKGSGVWGMYEPSSCLWPGRGGQLLELPLDLLGGTHVWSPANRQLHTVLYSSDLLGPGYLAVYIIVLFGFKQTGAKATT</sequence>
<dbReference type="InterPro" id="IPR023271">
    <property type="entry name" value="Aquaporin-like"/>
</dbReference>
<dbReference type="PROSITE" id="PS00221">
    <property type="entry name" value="MIP"/>
    <property type="match status" value="1"/>
</dbReference>
<proteinExistence type="inferred from homology"/>
<dbReference type="InterPro" id="IPR023277">
    <property type="entry name" value="Aquaporin_8"/>
</dbReference>
<comment type="subcellular location">
    <subcellularLocation>
        <location evidence="1">Endomembrane system</location>
        <topology evidence="1">Multi-pass membrane protein</topology>
    </subcellularLocation>
</comment>
<feature type="transmembrane region" description="Helical" evidence="9">
    <location>
        <begin position="105"/>
        <end position="126"/>
    </location>
</feature>
<dbReference type="Pfam" id="PF00230">
    <property type="entry name" value="MIP"/>
    <property type="match status" value="1"/>
</dbReference>
<dbReference type="InterPro" id="IPR000425">
    <property type="entry name" value="MIP"/>
</dbReference>
<feature type="transmembrane region" description="Helical" evidence="9">
    <location>
        <begin position="45"/>
        <end position="68"/>
    </location>
</feature>
<dbReference type="InterPro" id="IPR022357">
    <property type="entry name" value="MIP_CS"/>
</dbReference>
<evidence type="ECO:0000256" key="7">
    <source>
        <dbReference type="ARBA" id="ARBA00023136"/>
    </source>
</evidence>
<dbReference type="RefSeq" id="XP_045571481.1">
    <property type="nucleotide sequence ID" value="XM_045715525.1"/>
</dbReference>
<dbReference type="Gene3D" id="1.20.1080.10">
    <property type="entry name" value="Glycerol uptake facilitator protein"/>
    <property type="match status" value="1"/>
</dbReference>
<organism evidence="10 11">
    <name type="scientific">Salmo salar</name>
    <name type="common">Atlantic salmon</name>
    <dbReference type="NCBI Taxonomy" id="8030"/>
    <lineage>
        <taxon>Eukaryota</taxon>
        <taxon>Metazoa</taxon>
        <taxon>Chordata</taxon>
        <taxon>Craniata</taxon>
        <taxon>Vertebrata</taxon>
        <taxon>Euteleostomi</taxon>
        <taxon>Actinopterygii</taxon>
        <taxon>Neopterygii</taxon>
        <taxon>Teleostei</taxon>
        <taxon>Protacanthopterygii</taxon>
        <taxon>Salmoniformes</taxon>
        <taxon>Salmonidae</taxon>
        <taxon>Salmoninae</taxon>
        <taxon>Salmo</taxon>
    </lineage>
</organism>
<dbReference type="PRINTS" id="PR00783">
    <property type="entry name" value="MINTRINSICP"/>
</dbReference>
<keyword evidence="3 8" id="KW-0813">Transport</keyword>
<evidence type="ECO:0000256" key="4">
    <source>
        <dbReference type="ARBA" id="ARBA00022692"/>
    </source>
</evidence>
<dbReference type="GeneID" id="106606691"/>